<evidence type="ECO:0000313" key="1">
    <source>
        <dbReference type="EMBL" id="KAF2469952.1"/>
    </source>
</evidence>
<dbReference type="Proteomes" id="UP000799755">
    <property type="component" value="Unassembled WGS sequence"/>
</dbReference>
<name>A0ACB6QSY1_9PLEO</name>
<keyword evidence="2" id="KW-1185">Reference proteome</keyword>
<sequence>MRLIVTCMRLSLGCPRNTLLLLLSSMVKRRLQRRDPSVNATRALRAEGDLISFHGADNWFMDETRTERLSSDGAGVLNKVNHRLAANPLGGRQLFPRAWNCLACKGSSVFGALQSENSIVLHYLVKGIFNNRCMVRIPQSPFSTSVHADPTIQHGDYIQNCLRTLYYLVACFIESQHQADNLACNSNSQRKIKTTVVGCCGSLIEYSCYRSNAFVTAVELKKQCDTADRIRRLTLAEDYNDRCMCNAETQRCEKREPIAMSLQRAEALYNFLHRCEGNRLDMVRY</sequence>
<reference evidence="1" key="1">
    <citation type="journal article" date="2020" name="Stud. Mycol.">
        <title>101 Dothideomycetes genomes: a test case for predicting lifestyles and emergence of pathogens.</title>
        <authorList>
            <person name="Haridas S."/>
            <person name="Albert R."/>
            <person name="Binder M."/>
            <person name="Bloem J."/>
            <person name="Labutti K."/>
            <person name="Salamov A."/>
            <person name="Andreopoulos B."/>
            <person name="Baker S."/>
            <person name="Barry K."/>
            <person name="Bills G."/>
            <person name="Bluhm B."/>
            <person name="Cannon C."/>
            <person name="Castanera R."/>
            <person name="Culley D."/>
            <person name="Daum C."/>
            <person name="Ezra D."/>
            <person name="Gonzalez J."/>
            <person name="Henrissat B."/>
            <person name="Kuo A."/>
            <person name="Liang C."/>
            <person name="Lipzen A."/>
            <person name="Lutzoni F."/>
            <person name="Magnuson J."/>
            <person name="Mondo S."/>
            <person name="Nolan M."/>
            <person name="Ohm R."/>
            <person name="Pangilinan J."/>
            <person name="Park H.-J."/>
            <person name="Ramirez L."/>
            <person name="Alfaro M."/>
            <person name="Sun H."/>
            <person name="Tritt A."/>
            <person name="Yoshinaga Y."/>
            <person name="Zwiers L.-H."/>
            <person name="Turgeon B."/>
            <person name="Goodwin S."/>
            <person name="Spatafora J."/>
            <person name="Crous P."/>
            <person name="Grigoriev I."/>
        </authorList>
    </citation>
    <scope>NUCLEOTIDE SEQUENCE</scope>
    <source>
        <strain evidence="1">ATCC 200398</strain>
    </source>
</reference>
<accession>A0ACB6QSY1</accession>
<comment type="caution">
    <text evidence="1">The sequence shown here is derived from an EMBL/GenBank/DDBJ whole genome shotgun (WGS) entry which is preliminary data.</text>
</comment>
<protein>
    <submittedName>
        <fullName evidence="1">Uncharacterized protein</fullName>
    </submittedName>
</protein>
<organism evidence="1 2">
    <name type="scientific">Lindgomyces ingoldianus</name>
    <dbReference type="NCBI Taxonomy" id="673940"/>
    <lineage>
        <taxon>Eukaryota</taxon>
        <taxon>Fungi</taxon>
        <taxon>Dikarya</taxon>
        <taxon>Ascomycota</taxon>
        <taxon>Pezizomycotina</taxon>
        <taxon>Dothideomycetes</taxon>
        <taxon>Pleosporomycetidae</taxon>
        <taxon>Pleosporales</taxon>
        <taxon>Lindgomycetaceae</taxon>
        <taxon>Lindgomyces</taxon>
    </lineage>
</organism>
<evidence type="ECO:0000313" key="2">
    <source>
        <dbReference type="Proteomes" id="UP000799755"/>
    </source>
</evidence>
<dbReference type="EMBL" id="MU003509">
    <property type="protein sequence ID" value="KAF2469952.1"/>
    <property type="molecule type" value="Genomic_DNA"/>
</dbReference>
<gene>
    <name evidence="1" type="ORF">BDR25DRAFT_355679</name>
</gene>
<proteinExistence type="predicted"/>